<dbReference type="GO" id="GO:0006351">
    <property type="term" value="P:DNA-templated transcription"/>
    <property type="evidence" value="ECO:0007669"/>
    <property type="project" value="InterPro"/>
</dbReference>
<dbReference type="GO" id="GO:0003677">
    <property type="term" value="F:DNA binding"/>
    <property type="evidence" value="ECO:0007669"/>
    <property type="project" value="UniProtKB-KW"/>
</dbReference>
<evidence type="ECO:0000256" key="1">
    <source>
        <dbReference type="ARBA" id="ARBA00022723"/>
    </source>
</evidence>
<dbReference type="AlphaFoldDB" id="A0A178D159"/>
<keyword evidence="1" id="KW-0479">Metal-binding</keyword>
<dbReference type="GeneID" id="34589240"/>
<dbReference type="PROSITE" id="PS50048">
    <property type="entry name" value="ZN2_CY6_FUNGAL_2"/>
    <property type="match status" value="1"/>
</dbReference>
<dbReference type="PANTHER" id="PTHR47171">
    <property type="entry name" value="FARA-RELATED"/>
    <property type="match status" value="1"/>
</dbReference>
<dbReference type="CDD" id="cd00067">
    <property type="entry name" value="GAL4"/>
    <property type="match status" value="1"/>
</dbReference>
<protein>
    <recommendedName>
        <fullName evidence="8">Zn(2)-C6 fungal-type domain-containing protein</fullName>
    </recommendedName>
</protein>
<evidence type="ECO:0000256" key="3">
    <source>
        <dbReference type="ARBA" id="ARBA00023015"/>
    </source>
</evidence>
<dbReference type="RefSeq" id="XP_022499877.1">
    <property type="nucleotide sequence ID" value="XM_022644117.1"/>
</dbReference>
<dbReference type="Pfam" id="PF00172">
    <property type="entry name" value="Zn_clus"/>
    <property type="match status" value="1"/>
</dbReference>
<dbReference type="OrthoDB" id="39175at2759"/>
<dbReference type="Proteomes" id="UP000185904">
    <property type="component" value="Unassembled WGS sequence"/>
</dbReference>
<dbReference type="SMART" id="SM00066">
    <property type="entry name" value="GAL4"/>
    <property type="match status" value="1"/>
</dbReference>
<evidence type="ECO:0000313" key="9">
    <source>
        <dbReference type="EMBL" id="OAL34865.1"/>
    </source>
</evidence>
<dbReference type="EMBL" id="LVCJ01000035">
    <property type="protein sequence ID" value="OAL34865.1"/>
    <property type="molecule type" value="Genomic_DNA"/>
</dbReference>
<dbReference type="InterPro" id="IPR036864">
    <property type="entry name" value="Zn2-C6_fun-type_DNA-bd_sf"/>
</dbReference>
<dbReference type="SUPFAM" id="SSF57701">
    <property type="entry name" value="Zn2/Cys6 DNA-binding domain"/>
    <property type="match status" value="1"/>
</dbReference>
<accession>A0A178D159</accession>
<dbReference type="InterPro" id="IPR001138">
    <property type="entry name" value="Zn2Cys6_DnaBD"/>
</dbReference>
<keyword evidence="3" id="KW-0805">Transcription regulation</keyword>
<dbReference type="InterPro" id="IPR007219">
    <property type="entry name" value="XnlR_reg_dom"/>
</dbReference>
<dbReference type="GO" id="GO:0000981">
    <property type="term" value="F:DNA-binding transcription factor activity, RNA polymerase II-specific"/>
    <property type="evidence" value="ECO:0007669"/>
    <property type="project" value="InterPro"/>
</dbReference>
<evidence type="ECO:0000256" key="2">
    <source>
        <dbReference type="ARBA" id="ARBA00022833"/>
    </source>
</evidence>
<keyword evidence="5" id="KW-0804">Transcription</keyword>
<evidence type="ECO:0000256" key="4">
    <source>
        <dbReference type="ARBA" id="ARBA00023125"/>
    </source>
</evidence>
<evidence type="ECO:0000259" key="8">
    <source>
        <dbReference type="PROSITE" id="PS50048"/>
    </source>
</evidence>
<keyword evidence="6" id="KW-0539">Nucleus</keyword>
<dbReference type="Gene3D" id="4.10.240.10">
    <property type="entry name" value="Zn(2)-C6 fungal-type DNA-binding domain"/>
    <property type="match status" value="1"/>
</dbReference>
<dbReference type="PROSITE" id="PS00463">
    <property type="entry name" value="ZN2_CY6_FUNGAL_1"/>
    <property type="match status" value="1"/>
</dbReference>
<reference evidence="9 10" key="1">
    <citation type="submission" date="2016-03" db="EMBL/GenBank/DDBJ databases">
        <title>The draft genome sequence of Fonsecaea nubica causative agent of cutaneous subcutaneous infection in human host.</title>
        <authorList>
            <person name="Costa F."/>
            <person name="Sybren D.H."/>
            <person name="Raittz R.T."/>
            <person name="Weiss V.A."/>
            <person name="Leao A.C."/>
            <person name="Gomes R."/>
            <person name="De Souza E.M."/>
            <person name="Pedrosa F.O."/>
            <person name="Steffens M.B."/>
            <person name="Bombassaro A."/>
            <person name="Tadra-Sfeir M.Z."/>
            <person name="Moreno L.F."/>
            <person name="Najafzadeh M.J."/>
            <person name="Felipe M.S."/>
            <person name="Teixeira M."/>
            <person name="Sun J."/>
            <person name="Xi L."/>
            <person name="Castro M.A."/>
            <person name="Vicente V.A."/>
        </authorList>
    </citation>
    <scope>NUCLEOTIDE SEQUENCE [LARGE SCALE GENOMIC DNA]</scope>
    <source>
        <strain evidence="9 10">CBS 269.64</strain>
    </source>
</reference>
<evidence type="ECO:0000256" key="6">
    <source>
        <dbReference type="ARBA" id="ARBA00023242"/>
    </source>
</evidence>
<proteinExistence type="predicted"/>
<comment type="caution">
    <text evidence="9">The sequence shown here is derived from an EMBL/GenBank/DDBJ whole genome shotgun (WGS) entry which is preliminary data.</text>
</comment>
<name>A0A178D159_9EURO</name>
<dbReference type="Pfam" id="PF04082">
    <property type="entry name" value="Fungal_trans"/>
    <property type="match status" value="1"/>
</dbReference>
<feature type="domain" description="Zn(2)-C6 fungal-type" evidence="8">
    <location>
        <begin position="22"/>
        <end position="58"/>
    </location>
</feature>
<dbReference type="PANTHER" id="PTHR47171:SF5">
    <property type="entry name" value="ZN(II)2CYS6 TRANSCRIPTION FACTOR (EUROFUNG)"/>
    <property type="match status" value="1"/>
</dbReference>
<feature type="region of interest" description="Disordered" evidence="7">
    <location>
        <begin position="61"/>
        <end position="117"/>
    </location>
</feature>
<dbReference type="GO" id="GO:0008270">
    <property type="term" value="F:zinc ion binding"/>
    <property type="evidence" value="ECO:0007669"/>
    <property type="project" value="InterPro"/>
</dbReference>
<sequence length="672" mass="75681">MSLHSHPPGIENRKRNKRATVVCTRCHDKKIRCDLQVVPGQLQERCSGCVEAFAECRYRPSQRGTVRRRDRKAAPAHVTDPVDPVLPPGDRPNVLPPSTSGPSPALDSRNGGRVNHGQADIDAWSSAIHDQPSQTSLSREAVAEPIVDGRNPSQAIVTPGQLSLSSQGNSHRAAYLGESGYMSIFRHELAEDDAEDSQENATDLQSTHLMPVLQESYLDTYFEYCHTWCPILDRETMQTCLEFSESQLLREALAVLGSQLSPPLIRHPKPIQHFQRFRKLFYDNNENQPLVRICAVMLLYWWSSGPPNVVSIDTNWWWMGASIRLAQEIGLHREQNTEHVLRPGETNGLRRRIWWTLFARDRLTALMQARPCAIDPDYSDLRMASVEDFPDPNDPKAEIWVHWVRLCEIIGRVGKAIAQGKIHEPGSTPANDLMNWPRDLPDHLQLPISDDRTVNFNRDVHMLHLPYLATTILLHLQKTTDKLPRASMTAIIAASCVSRTLQDILARGTLRYLPGQTGWYISISIIALLYARSIEALTTHADAEISILLAALKQMALLWHSSKMFFTGFQRILETDRTHIQPSFGLGNAVGHPEVVDQAQASPTLNDITATADSSWRQRFPYVTMNTSPLIAALLEDTVNIPFMGMESSQVNYLFDFLDDLDPDILQMDLSL</sequence>
<evidence type="ECO:0000256" key="7">
    <source>
        <dbReference type="SAM" id="MobiDB-lite"/>
    </source>
</evidence>
<evidence type="ECO:0000313" key="10">
    <source>
        <dbReference type="Proteomes" id="UP000185904"/>
    </source>
</evidence>
<dbReference type="InterPro" id="IPR052073">
    <property type="entry name" value="Amide_Lactam_Regulators"/>
</dbReference>
<keyword evidence="2" id="KW-0862">Zinc</keyword>
<dbReference type="CDD" id="cd12148">
    <property type="entry name" value="fungal_TF_MHR"/>
    <property type="match status" value="1"/>
</dbReference>
<keyword evidence="10" id="KW-1185">Reference proteome</keyword>
<keyword evidence="4" id="KW-0238">DNA-binding</keyword>
<evidence type="ECO:0000256" key="5">
    <source>
        <dbReference type="ARBA" id="ARBA00023163"/>
    </source>
</evidence>
<gene>
    <name evidence="9" type="ORF">AYO20_05825</name>
</gene>
<organism evidence="9 10">
    <name type="scientific">Fonsecaea nubica</name>
    <dbReference type="NCBI Taxonomy" id="856822"/>
    <lineage>
        <taxon>Eukaryota</taxon>
        <taxon>Fungi</taxon>
        <taxon>Dikarya</taxon>
        <taxon>Ascomycota</taxon>
        <taxon>Pezizomycotina</taxon>
        <taxon>Eurotiomycetes</taxon>
        <taxon>Chaetothyriomycetidae</taxon>
        <taxon>Chaetothyriales</taxon>
        <taxon>Herpotrichiellaceae</taxon>
        <taxon>Fonsecaea</taxon>
    </lineage>
</organism>
<dbReference type="SMART" id="SM00906">
    <property type="entry name" value="Fungal_trans"/>
    <property type="match status" value="1"/>
</dbReference>